<evidence type="ECO:0000313" key="4">
    <source>
        <dbReference type="EMBL" id="GHH65219.1"/>
    </source>
</evidence>
<proteinExistence type="predicted"/>
<evidence type="ECO:0000256" key="1">
    <source>
        <dbReference type="ARBA" id="ARBA00022527"/>
    </source>
</evidence>
<dbReference type="PANTHER" id="PTHR35526:SF3">
    <property type="entry name" value="ANTI-SIGMA-F FACTOR RSBW"/>
    <property type="match status" value="1"/>
</dbReference>
<keyword evidence="4" id="KW-0547">Nucleotide-binding</keyword>
<feature type="domain" description="Histidine kinase/HSP90-like ATPase" evidence="3">
    <location>
        <begin position="23"/>
        <end position="131"/>
    </location>
</feature>
<organism evidence="4 5">
    <name type="scientific">Kitasatospora indigofera</name>
    <dbReference type="NCBI Taxonomy" id="67307"/>
    <lineage>
        <taxon>Bacteria</taxon>
        <taxon>Bacillati</taxon>
        <taxon>Actinomycetota</taxon>
        <taxon>Actinomycetes</taxon>
        <taxon>Kitasatosporales</taxon>
        <taxon>Streptomycetaceae</taxon>
        <taxon>Kitasatospora</taxon>
    </lineage>
</organism>
<dbReference type="Gene3D" id="3.30.565.10">
    <property type="entry name" value="Histidine kinase-like ATPase, C-terminal domain"/>
    <property type="match status" value="1"/>
</dbReference>
<name>A0A919KN59_9ACTN</name>
<reference evidence="4" key="1">
    <citation type="journal article" date="2014" name="Int. J. Syst. Evol. Microbiol.">
        <title>Complete genome sequence of Corynebacterium casei LMG S-19264T (=DSM 44701T), isolated from a smear-ripened cheese.</title>
        <authorList>
            <consortium name="US DOE Joint Genome Institute (JGI-PGF)"/>
            <person name="Walter F."/>
            <person name="Albersmeier A."/>
            <person name="Kalinowski J."/>
            <person name="Ruckert C."/>
        </authorList>
    </citation>
    <scope>NUCLEOTIDE SEQUENCE</scope>
    <source>
        <strain evidence="4">JCM 4646</strain>
    </source>
</reference>
<keyword evidence="5" id="KW-1185">Reference proteome</keyword>
<evidence type="ECO:0000256" key="2">
    <source>
        <dbReference type="SAM" id="MobiDB-lite"/>
    </source>
</evidence>
<dbReference type="GO" id="GO:0005524">
    <property type="term" value="F:ATP binding"/>
    <property type="evidence" value="ECO:0007669"/>
    <property type="project" value="UniProtKB-KW"/>
</dbReference>
<accession>A0A919KN59</accession>
<sequence>MDGQGHSIRATGWARTLPIASGVRAGRQWARRHLDELGWTSSAPDTADAVVLIVSELVTNAHVHAGSSADLVLTWDGTCLYVSVHDSSSEAPRPRTAGSDAVSGRGMALVDALADHWQTRTGDRGKTVTACFHPPGRPGHRNAEATGSGG</sequence>
<keyword evidence="1" id="KW-0808">Transferase</keyword>
<dbReference type="AlphaFoldDB" id="A0A919KN59"/>
<dbReference type="EMBL" id="BNBO01000006">
    <property type="protein sequence ID" value="GHH65219.1"/>
    <property type="molecule type" value="Genomic_DNA"/>
</dbReference>
<keyword evidence="1" id="KW-0418">Kinase</keyword>
<feature type="region of interest" description="Disordered" evidence="2">
    <location>
        <begin position="131"/>
        <end position="150"/>
    </location>
</feature>
<evidence type="ECO:0000259" key="3">
    <source>
        <dbReference type="Pfam" id="PF13581"/>
    </source>
</evidence>
<dbReference type="InterPro" id="IPR050267">
    <property type="entry name" value="Anti-sigma-factor_SerPK"/>
</dbReference>
<dbReference type="GO" id="GO:0004674">
    <property type="term" value="F:protein serine/threonine kinase activity"/>
    <property type="evidence" value="ECO:0007669"/>
    <property type="project" value="UniProtKB-KW"/>
</dbReference>
<dbReference type="InterPro" id="IPR003594">
    <property type="entry name" value="HATPase_dom"/>
</dbReference>
<dbReference type="Proteomes" id="UP000617734">
    <property type="component" value="Unassembled WGS sequence"/>
</dbReference>
<dbReference type="GeneID" id="95352229"/>
<dbReference type="PANTHER" id="PTHR35526">
    <property type="entry name" value="ANTI-SIGMA-F FACTOR RSBW-RELATED"/>
    <property type="match status" value="1"/>
</dbReference>
<keyword evidence="1" id="KW-0723">Serine/threonine-protein kinase</keyword>
<gene>
    <name evidence="4" type="ORF">GCM10018781_17380</name>
</gene>
<evidence type="ECO:0000313" key="5">
    <source>
        <dbReference type="Proteomes" id="UP000617734"/>
    </source>
</evidence>
<keyword evidence="4" id="KW-0067">ATP-binding</keyword>
<dbReference type="SUPFAM" id="SSF55874">
    <property type="entry name" value="ATPase domain of HSP90 chaperone/DNA topoisomerase II/histidine kinase"/>
    <property type="match status" value="1"/>
</dbReference>
<dbReference type="RefSeq" id="WP_190210205.1">
    <property type="nucleotide sequence ID" value="NZ_BNBO01000006.1"/>
</dbReference>
<dbReference type="CDD" id="cd16936">
    <property type="entry name" value="HATPase_RsbW-like"/>
    <property type="match status" value="1"/>
</dbReference>
<comment type="caution">
    <text evidence="4">The sequence shown here is derived from an EMBL/GenBank/DDBJ whole genome shotgun (WGS) entry which is preliminary data.</text>
</comment>
<reference evidence="4" key="2">
    <citation type="submission" date="2020-09" db="EMBL/GenBank/DDBJ databases">
        <authorList>
            <person name="Sun Q."/>
            <person name="Ohkuma M."/>
        </authorList>
    </citation>
    <scope>NUCLEOTIDE SEQUENCE</scope>
    <source>
        <strain evidence="4">JCM 4646</strain>
    </source>
</reference>
<dbReference type="InterPro" id="IPR036890">
    <property type="entry name" value="HATPase_C_sf"/>
</dbReference>
<dbReference type="Pfam" id="PF13581">
    <property type="entry name" value="HATPase_c_2"/>
    <property type="match status" value="1"/>
</dbReference>
<protein>
    <submittedName>
        <fullName evidence="4">ATP-binding protein</fullName>
    </submittedName>
</protein>